<dbReference type="InterPro" id="IPR052535">
    <property type="entry name" value="Bacilysin_H2HPP_isomerase"/>
</dbReference>
<dbReference type="Proteomes" id="UP000294902">
    <property type="component" value="Unassembled WGS sequence"/>
</dbReference>
<dbReference type="CDD" id="cd02238">
    <property type="entry name" value="cupin_KdgF"/>
    <property type="match status" value="1"/>
</dbReference>
<dbReference type="SUPFAM" id="SSF51182">
    <property type="entry name" value="RmlC-like cupins"/>
    <property type="match status" value="1"/>
</dbReference>
<dbReference type="Gene3D" id="2.60.120.10">
    <property type="entry name" value="Jelly Rolls"/>
    <property type="match status" value="1"/>
</dbReference>
<dbReference type="EMBL" id="SMAL01000012">
    <property type="protein sequence ID" value="TCT12283.1"/>
    <property type="molecule type" value="Genomic_DNA"/>
</dbReference>
<sequence>MEIKHFFMSDETEWEDLGSGIKRRIAAYHENLMAVEMTFEENSVGPIHSHPHEQISYILEGEFEFTVGDEKKVVKAGDCTFKEPNIPHGAVCLKKGRLIDVFTPHRQDFLK</sequence>
<dbReference type="InterPro" id="IPR011051">
    <property type="entry name" value="RmlC_Cupin_sf"/>
</dbReference>
<evidence type="ECO:0000313" key="3">
    <source>
        <dbReference type="Proteomes" id="UP000294902"/>
    </source>
</evidence>
<dbReference type="PANTHER" id="PTHR40112:SF1">
    <property type="entry name" value="H2HPP ISOMERASE"/>
    <property type="match status" value="1"/>
</dbReference>
<keyword evidence="2" id="KW-0223">Dioxygenase</keyword>
<evidence type="ECO:0000259" key="1">
    <source>
        <dbReference type="Pfam" id="PF07883"/>
    </source>
</evidence>
<dbReference type="InterPro" id="IPR013096">
    <property type="entry name" value="Cupin_2"/>
</dbReference>
<keyword evidence="2" id="KW-0560">Oxidoreductase</keyword>
<organism evidence="2 3">
    <name type="scientific">Natranaerovirga pectinivora</name>
    <dbReference type="NCBI Taxonomy" id="682400"/>
    <lineage>
        <taxon>Bacteria</taxon>
        <taxon>Bacillati</taxon>
        <taxon>Bacillota</taxon>
        <taxon>Clostridia</taxon>
        <taxon>Lachnospirales</taxon>
        <taxon>Natranaerovirgaceae</taxon>
        <taxon>Natranaerovirga</taxon>
    </lineage>
</organism>
<comment type="caution">
    <text evidence="2">The sequence shown here is derived from an EMBL/GenBank/DDBJ whole genome shotgun (WGS) entry which is preliminary data.</text>
</comment>
<dbReference type="GO" id="GO:0051213">
    <property type="term" value="F:dioxygenase activity"/>
    <property type="evidence" value="ECO:0007669"/>
    <property type="project" value="UniProtKB-KW"/>
</dbReference>
<dbReference type="RefSeq" id="WP_207669217.1">
    <property type="nucleotide sequence ID" value="NZ_SMAL01000012.1"/>
</dbReference>
<dbReference type="InterPro" id="IPR025499">
    <property type="entry name" value="KdgF"/>
</dbReference>
<dbReference type="PIRSF" id="PIRSF029883">
    <property type="entry name" value="KdgF"/>
    <property type="match status" value="1"/>
</dbReference>
<dbReference type="AlphaFoldDB" id="A0A4R3MFG0"/>
<evidence type="ECO:0000313" key="2">
    <source>
        <dbReference type="EMBL" id="TCT12283.1"/>
    </source>
</evidence>
<proteinExistence type="predicted"/>
<reference evidence="2 3" key="1">
    <citation type="submission" date="2019-03" db="EMBL/GenBank/DDBJ databases">
        <title>Genomic Encyclopedia of Type Strains, Phase IV (KMG-IV): sequencing the most valuable type-strain genomes for metagenomic binning, comparative biology and taxonomic classification.</title>
        <authorList>
            <person name="Goeker M."/>
        </authorList>
    </citation>
    <scope>NUCLEOTIDE SEQUENCE [LARGE SCALE GENOMIC DNA]</scope>
    <source>
        <strain evidence="2 3">DSM 24629</strain>
    </source>
</reference>
<gene>
    <name evidence="2" type="ORF">EDC18_11255</name>
</gene>
<dbReference type="InterPro" id="IPR014710">
    <property type="entry name" value="RmlC-like_jellyroll"/>
</dbReference>
<dbReference type="Pfam" id="PF07883">
    <property type="entry name" value="Cupin_2"/>
    <property type="match status" value="1"/>
</dbReference>
<name>A0A4R3MFG0_9FIRM</name>
<dbReference type="PANTHER" id="PTHR40112">
    <property type="entry name" value="H2HPP ISOMERASE"/>
    <property type="match status" value="1"/>
</dbReference>
<keyword evidence="3" id="KW-1185">Reference proteome</keyword>
<protein>
    <submittedName>
        <fullName evidence="2">Quercetin dioxygenase-like cupin family protein</fullName>
    </submittedName>
</protein>
<feature type="domain" description="Cupin type-2" evidence="1">
    <location>
        <begin position="36"/>
        <end position="99"/>
    </location>
</feature>
<accession>A0A4R3MFG0</accession>